<dbReference type="PROSITE" id="PS00572">
    <property type="entry name" value="GLYCOSYL_HYDROL_F1_1"/>
    <property type="match status" value="1"/>
</dbReference>
<feature type="non-terminal residue" evidence="15">
    <location>
        <position position="627"/>
    </location>
</feature>
<evidence type="ECO:0000256" key="9">
    <source>
        <dbReference type="ARBA" id="ARBA00032797"/>
    </source>
</evidence>
<dbReference type="Pfam" id="PF00232">
    <property type="entry name" value="Glyco_hydro_1"/>
    <property type="match status" value="2"/>
</dbReference>
<protein>
    <recommendedName>
        <fullName evidence="5">thioglucosidase</fullName>
        <ecNumber evidence="5">3.2.1.147</ecNumber>
    </recommendedName>
    <alternativeName>
        <fullName evidence="8">Sinigrinase</fullName>
    </alternativeName>
    <alternativeName>
        <fullName evidence="9">Thioglucosidase</fullName>
    </alternativeName>
</protein>
<dbReference type="PANTHER" id="PTHR10353:SF301">
    <property type="entry name" value="MYROSINASE 4-RELATED"/>
    <property type="match status" value="1"/>
</dbReference>
<organism evidence="15 16">
    <name type="scientific">Brassica rapa subsp. trilocularis</name>
    <dbReference type="NCBI Taxonomy" id="1813537"/>
    <lineage>
        <taxon>Eukaryota</taxon>
        <taxon>Viridiplantae</taxon>
        <taxon>Streptophyta</taxon>
        <taxon>Embryophyta</taxon>
        <taxon>Tracheophyta</taxon>
        <taxon>Spermatophyta</taxon>
        <taxon>Magnoliopsida</taxon>
        <taxon>eudicotyledons</taxon>
        <taxon>Gunneridae</taxon>
        <taxon>Pentapetalae</taxon>
        <taxon>rosids</taxon>
        <taxon>malvids</taxon>
        <taxon>Brassicales</taxon>
        <taxon>Brassicaceae</taxon>
        <taxon>Brassiceae</taxon>
        <taxon>Brassica</taxon>
    </lineage>
</organism>
<evidence type="ECO:0000313" key="16">
    <source>
        <dbReference type="Proteomes" id="UP000823674"/>
    </source>
</evidence>
<dbReference type="InterPro" id="IPR033132">
    <property type="entry name" value="GH_1_N_CS"/>
</dbReference>
<keyword evidence="7 13" id="KW-0378">Hydrolase</keyword>
<keyword evidence="6" id="KW-0926">Vacuole</keyword>
<dbReference type="PROSITE" id="PS00653">
    <property type="entry name" value="GLYCOSYL_HYDROL_F1_2"/>
    <property type="match status" value="1"/>
</dbReference>
<evidence type="ECO:0000256" key="11">
    <source>
        <dbReference type="PROSITE-ProRule" id="PRU10055"/>
    </source>
</evidence>
<keyword evidence="13" id="KW-0326">Glycosidase</keyword>
<evidence type="ECO:0000256" key="1">
    <source>
        <dbReference type="ARBA" id="ARBA00003014"/>
    </source>
</evidence>
<dbReference type="SUPFAM" id="SSF51445">
    <property type="entry name" value="(Trans)glycosidases"/>
    <property type="match status" value="2"/>
</dbReference>
<reference evidence="15 16" key="1">
    <citation type="submission" date="2021-03" db="EMBL/GenBank/DDBJ databases">
        <authorList>
            <person name="King G.J."/>
            <person name="Bancroft I."/>
            <person name="Baten A."/>
            <person name="Bloomfield J."/>
            <person name="Borpatragohain P."/>
            <person name="He Z."/>
            <person name="Irish N."/>
            <person name="Irwin J."/>
            <person name="Liu K."/>
            <person name="Mauleon R.P."/>
            <person name="Moore J."/>
            <person name="Morris R."/>
            <person name="Ostergaard L."/>
            <person name="Wang B."/>
            <person name="Wells R."/>
        </authorList>
    </citation>
    <scope>NUCLEOTIDE SEQUENCE [LARGE SCALE GENOMIC DNA]</scope>
    <source>
        <strain evidence="15">R-o-18</strain>
        <tissue evidence="15">Leaf</tissue>
    </source>
</reference>
<evidence type="ECO:0000256" key="13">
    <source>
        <dbReference type="RuleBase" id="RU004468"/>
    </source>
</evidence>
<dbReference type="InterPro" id="IPR001360">
    <property type="entry name" value="Glyco_hydro_1"/>
</dbReference>
<comment type="function">
    <text evidence="1">Degradation of glucosinolates (glucose residue linked by a thioglucoside bound to an amino acid derivative) to glucose, sulfate and any of the products: thiocyanates, isothiocyanates, nitriles, epithionitriles or oxazolidine-2-thiones.</text>
</comment>
<evidence type="ECO:0000256" key="7">
    <source>
        <dbReference type="ARBA" id="ARBA00022801"/>
    </source>
</evidence>
<evidence type="ECO:0000256" key="3">
    <source>
        <dbReference type="ARBA" id="ARBA00010838"/>
    </source>
</evidence>
<dbReference type="EC" id="3.2.1.147" evidence="5"/>
<name>A0ABQ7MEP9_BRACM</name>
<dbReference type="InterPro" id="IPR018120">
    <property type="entry name" value="Glyco_hydro_1_AS"/>
</dbReference>
<comment type="caution">
    <text evidence="15">The sequence shown here is derived from an EMBL/GenBank/DDBJ whole genome shotgun (WGS) entry which is preliminary data.</text>
</comment>
<comment type="subcellular location">
    <subcellularLocation>
        <location evidence="2">Vacuole</location>
    </subcellularLocation>
</comment>
<evidence type="ECO:0000256" key="12">
    <source>
        <dbReference type="RuleBase" id="RU003690"/>
    </source>
</evidence>
<gene>
    <name evidence="15" type="primary">A05g503920.1_BraROA</name>
    <name evidence="15" type="ORF">IGI04_019044</name>
</gene>
<comment type="similarity">
    <text evidence="3 12">Belongs to the glycosyl hydrolase 1 family.</text>
</comment>
<sequence>MLSTMEIPKAHFSLAILVILFAVSSSQNVATPACKAKEPFNCDNPLTFNRTSFPKNFTFGAATSAYQIEGAAHRALNGWDYYTHRYPEKVPDHSSGDLACDSYDLYKEDVKLLKRMKAQAYRLSIAWSRVLPKGRLIGGIDENGIKYYNNLINELKANGIEPYVTIFHWDVPQTLEDEYGGFLSRRIVEDYKNYAELLFQRFGDRVKFWITLNQPYSLASKGYGDGSYPPGRCTGCEFGGDSGTEPYIVGHNQLLAHAKVVELYRKRYQKLQGGKIGTTLIGRWFTPLNENSIRDTAAAKRAFDFFVGWFLDPLVYGRYPKIMRQMVGNRLPKFTPQESKLVKGSLDFLGLNYYVTQYATTAPRSTQPNVITDARVTLGYYRNKVPIGVQAPSFVYYPPGIRQILNYIKNNYGNPLTYITENGVADLDTGNLTLPDALADNGRIQNHCSHLSCLKCSIDDGCNVAGYFAWSLMDNYEFGNGYTLRFGMNWVNFTNPADRREKASGKWEDYKKYAELLFQRFGDRVKFWITLNQPYSLASKGYGDGSYPPGRCTGCEFGGDSGIEPYIVGHNQLLAHGIAVALYRKRYQKLQGGKIGTTLIGRWFTPLNENSIRDTAAAKRAVKFFFG</sequence>
<comment type="catalytic activity">
    <reaction evidence="10">
        <text>a thioglucoside + H2O = a sugar + a thiol.</text>
        <dbReference type="EC" id="3.2.1.147"/>
    </reaction>
</comment>
<comment type="subunit">
    <text evidence="4">Homodimer.</text>
</comment>
<evidence type="ECO:0000256" key="8">
    <source>
        <dbReference type="ARBA" id="ARBA00032643"/>
    </source>
</evidence>
<keyword evidence="16" id="KW-1185">Reference proteome</keyword>
<evidence type="ECO:0000256" key="6">
    <source>
        <dbReference type="ARBA" id="ARBA00022554"/>
    </source>
</evidence>
<accession>A0ABQ7MEP9</accession>
<dbReference type="EMBL" id="JADBGQ010000005">
    <property type="protein sequence ID" value="KAG5397230.1"/>
    <property type="molecule type" value="Genomic_DNA"/>
</dbReference>
<evidence type="ECO:0000313" key="15">
    <source>
        <dbReference type="EMBL" id="KAG5397230.1"/>
    </source>
</evidence>
<dbReference type="Gene3D" id="3.20.20.80">
    <property type="entry name" value="Glycosidases"/>
    <property type="match status" value="2"/>
</dbReference>
<dbReference type="InterPro" id="IPR017853">
    <property type="entry name" value="GH"/>
</dbReference>
<evidence type="ECO:0000256" key="2">
    <source>
        <dbReference type="ARBA" id="ARBA00004116"/>
    </source>
</evidence>
<dbReference type="PANTHER" id="PTHR10353">
    <property type="entry name" value="GLYCOSYL HYDROLASE"/>
    <property type="match status" value="1"/>
</dbReference>
<evidence type="ECO:0000256" key="10">
    <source>
        <dbReference type="ARBA" id="ARBA00034026"/>
    </source>
</evidence>
<feature type="signal peptide" evidence="14">
    <location>
        <begin position="1"/>
        <end position="26"/>
    </location>
</feature>
<proteinExistence type="inferred from homology"/>
<evidence type="ECO:0000256" key="14">
    <source>
        <dbReference type="SAM" id="SignalP"/>
    </source>
</evidence>
<dbReference type="Proteomes" id="UP000823674">
    <property type="component" value="Chromosome A05"/>
</dbReference>
<evidence type="ECO:0000256" key="5">
    <source>
        <dbReference type="ARBA" id="ARBA00012250"/>
    </source>
</evidence>
<keyword evidence="14" id="KW-0732">Signal</keyword>
<feature type="active site" description="Nucleophile" evidence="11">
    <location>
        <position position="421"/>
    </location>
</feature>
<evidence type="ECO:0000256" key="4">
    <source>
        <dbReference type="ARBA" id="ARBA00011738"/>
    </source>
</evidence>
<dbReference type="PRINTS" id="PR00131">
    <property type="entry name" value="GLHYDRLASE1"/>
</dbReference>
<feature type="chain" id="PRO_5047285326" description="thioglucosidase" evidence="14">
    <location>
        <begin position="27"/>
        <end position="627"/>
    </location>
</feature>